<dbReference type="EMBL" id="AZBU02000008">
    <property type="protein sequence ID" value="TKR67086.1"/>
    <property type="molecule type" value="Genomic_DNA"/>
</dbReference>
<evidence type="ECO:0000256" key="1">
    <source>
        <dbReference type="SAM" id="MobiDB-lite"/>
    </source>
</evidence>
<dbReference type="Proteomes" id="UP000298663">
    <property type="component" value="Unassembled WGS sequence"/>
</dbReference>
<dbReference type="AlphaFoldDB" id="A0A4U5MD78"/>
<evidence type="ECO:0000313" key="3">
    <source>
        <dbReference type="Proteomes" id="UP000298663"/>
    </source>
</evidence>
<gene>
    <name evidence="2" type="ORF">L596_023290</name>
</gene>
<feature type="region of interest" description="Disordered" evidence="1">
    <location>
        <begin position="1"/>
        <end position="28"/>
    </location>
</feature>
<comment type="caution">
    <text evidence="2">The sequence shown here is derived from an EMBL/GenBank/DDBJ whole genome shotgun (WGS) entry which is preliminary data.</text>
</comment>
<organism evidence="2 3">
    <name type="scientific">Steinernema carpocapsae</name>
    <name type="common">Entomopathogenic nematode</name>
    <dbReference type="NCBI Taxonomy" id="34508"/>
    <lineage>
        <taxon>Eukaryota</taxon>
        <taxon>Metazoa</taxon>
        <taxon>Ecdysozoa</taxon>
        <taxon>Nematoda</taxon>
        <taxon>Chromadorea</taxon>
        <taxon>Rhabditida</taxon>
        <taxon>Tylenchina</taxon>
        <taxon>Panagrolaimomorpha</taxon>
        <taxon>Strongyloidoidea</taxon>
        <taxon>Steinernematidae</taxon>
        <taxon>Steinernema</taxon>
    </lineage>
</organism>
<evidence type="ECO:0000313" key="2">
    <source>
        <dbReference type="EMBL" id="TKR67086.1"/>
    </source>
</evidence>
<accession>A0A4U5MD78</accession>
<name>A0A4U5MD78_STECR</name>
<protein>
    <submittedName>
        <fullName evidence="2">Uncharacterized protein</fullName>
    </submittedName>
</protein>
<feature type="compositionally biased region" description="Polar residues" evidence="1">
    <location>
        <begin position="1"/>
        <end position="17"/>
    </location>
</feature>
<proteinExistence type="predicted"/>
<keyword evidence="3" id="KW-1185">Reference proteome</keyword>
<reference evidence="2 3" key="2">
    <citation type="journal article" date="2019" name="G3 (Bethesda)">
        <title>Hybrid Assembly of the Genome of the Entomopathogenic Nematode Steinernema carpocapsae Identifies the X-Chromosome.</title>
        <authorList>
            <person name="Serra L."/>
            <person name="Macchietto M."/>
            <person name="Macias-Munoz A."/>
            <person name="McGill C.J."/>
            <person name="Rodriguez I.M."/>
            <person name="Rodriguez B."/>
            <person name="Murad R."/>
            <person name="Mortazavi A."/>
        </authorList>
    </citation>
    <scope>NUCLEOTIDE SEQUENCE [LARGE SCALE GENOMIC DNA]</scope>
    <source>
        <strain evidence="2 3">ALL</strain>
    </source>
</reference>
<reference evidence="2 3" key="1">
    <citation type="journal article" date="2015" name="Genome Biol.">
        <title>Comparative genomics of Steinernema reveals deeply conserved gene regulatory networks.</title>
        <authorList>
            <person name="Dillman A.R."/>
            <person name="Macchietto M."/>
            <person name="Porter C.F."/>
            <person name="Rogers A."/>
            <person name="Williams B."/>
            <person name="Antoshechkin I."/>
            <person name="Lee M.M."/>
            <person name="Goodwin Z."/>
            <person name="Lu X."/>
            <person name="Lewis E.E."/>
            <person name="Goodrich-Blair H."/>
            <person name="Stock S.P."/>
            <person name="Adams B.J."/>
            <person name="Sternberg P.W."/>
            <person name="Mortazavi A."/>
        </authorList>
    </citation>
    <scope>NUCLEOTIDE SEQUENCE [LARGE SCALE GENOMIC DNA]</scope>
    <source>
        <strain evidence="2 3">ALL</strain>
    </source>
</reference>
<sequence>MPSDSPSINPTRSTTLQHRLASPPSQETHRLMRRMPIDAALFHCIGDAAKRVSMNILQAKQLRRFPPQVHP</sequence>